<organism evidence="6 7">
    <name type="scientific">Mycolicibacterium madagascariense</name>
    <dbReference type="NCBI Taxonomy" id="212765"/>
    <lineage>
        <taxon>Bacteria</taxon>
        <taxon>Bacillati</taxon>
        <taxon>Actinomycetota</taxon>
        <taxon>Actinomycetes</taxon>
        <taxon>Mycobacteriales</taxon>
        <taxon>Mycobacteriaceae</taxon>
        <taxon>Mycolicibacterium</taxon>
    </lineage>
</organism>
<dbReference type="Proteomes" id="UP000466517">
    <property type="component" value="Chromosome"/>
</dbReference>
<keyword evidence="2 4" id="KW-0238">DNA-binding</keyword>
<dbReference type="Gene3D" id="1.10.357.10">
    <property type="entry name" value="Tetracycline Repressor, domain 2"/>
    <property type="match status" value="1"/>
</dbReference>
<protein>
    <recommendedName>
        <fullName evidence="5">HTH tetR-type domain-containing protein</fullName>
    </recommendedName>
</protein>
<dbReference type="InterPro" id="IPR001647">
    <property type="entry name" value="HTH_TetR"/>
</dbReference>
<keyword evidence="1" id="KW-0805">Transcription regulation</keyword>
<dbReference type="Pfam" id="PF00440">
    <property type="entry name" value="TetR_N"/>
    <property type="match status" value="1"/>
</dbReference>
<dbReference type="EMBL" id="AP022610">
    <property type="protein sequence ID" value="BBZ30054.1"/>
    <property type="molecule type" value="Genomic_DNA"/>
</dbReference>
<proteinExistence type="predicted"/>
<dbReference type="AlphaFoldDB" id="A0A7I7XLF7"/>
<evidence type="ECO:0000259" key="5">
    <source>
        <dbReference type="PROSITE" id="PS50977"/>
    </source>
</evidence>
<keyword evidence="3" id="KW-0804">Transcription</keyword>
<dbReference type="PROSITE" id="PS50977">
    <property type="entry name" value="HTH_TETR_2"/>
    <property type="match status" value="1"/>
</dbReference>
<name>A0A7I7XLF7_9MYCO</name>
<evidence type="ECO:0000256" key="4">
    <source>
        <dbReference type="PROSITE-ProRule" id="PRU00335"/>
    </source>
</evidence>
<reference evidence="6 7" key="1">
    <citation type="journal article" date="2019" name="Emerg. Microbes Infect.">
        <title>Comprehensive subspecies identification of 175 nontuberculous mycobacteria species based on 7547 genomic profiles.</title>
        <authorList>
            <person name="Matsumoto Y."/>
            <person name="Kinjo T."/>
            <person name="Motooka D."/>
            <person name="Nabeya D."/>
            <person name="Jung N."/>
            <person name="Uechi K."/>
            <person name="Horii T."/>
            <person name="Iida T."/>
            <person name="Fujita J."/>
            <person name="Nakamura S."/>
        </authorList>
    </citation>
    <scope>NUCLEOTIDE SEQUENCE [LARGE SCALE GENOMIC DNA]</scope>
    <source>
        <strain evidence="6 7">JCM 13574</strain>
    </source>
</reference>
<feature type="domain" description="HTH tetR-type" evidence="5">
    <location>
        <begin position="27"/>
        <end position="87"/>
    </location>
</feature>
<evidence type="ECO:0000313" key="7">
    <source>
        <dbReference type="Proteomes" id="UP000466517"/>
    </source>
</evidence>
<evidence type="ECO:0000256" key="2">
    <source>
        <dbReference type="ARBA" id="ARBA00023125"/>
    </source>
</evidence>
<evidence type="ECO:0000256" key="1">
    <source>
        <dbReference type="ARBA" id="ARBA00023015"/>
    </source>
</evidence>
<dbReference type="PANTHER" id="PTHR47506">
    <property type="entry name" value="TRANSCRIPTIONAL REGULATORY PROTEIN"/>
    <property type="match status" value="1"/>
</dbReference>
<dbReference type="GO" id="GO:0003677">
    <property type="term" value="F:DNA binding"/>
    <property type="evidence" value="ECO:0007669"/>
    <property type="project" value="UniProtKB-UniRule"/>
</dbReference>
<evidence type="ECO:0000256" key="3">
    <source>
        <dbReference type="ARBA" id="ARBA00023163"/>
    </source>
</evidence>
<dbReference type="RefSeq" id="WP_246240895.1">
    <property type="nucleotide sequence ID" value="NZ_AP022610.1"/>
</dbReference>
<dbReference type="KEGG" id="mmag:MMAD_43490"/>
<dbReference type="SUPFAM" id="SSF46689">
    <property type="entry name" value="Homeodomain-like"/>
    <property type="match status" value="1"/>
</dbReference>
<keyword evidence="7" id="KW-1185">Reference proteome</keyword>
<sequence>MRRDEGIKISTQLRPGRQRLSRDEVKDHQRTRILGALETAMSANGYHDTSVADIIKAAGVSRQTFYELFSSKQDCFMAGWARRQQTVIEAVADTSASAAPMERFATLLHAYLTVMATNPALSRLYLLGVYAAGADAMVERLTMQRQFVAVVAHVLDARGDEDRFACRALVSAISTLVTNALVDDDPQALLALYEPLLDVARRLLVPR</sequence>
<evidence type="ECO:0000313" key="6">
    <source>
        <dbReference type="EMBL" id="BBZ30054.1"/>
    </source>
</evidence>
<dbReference type="InterPro" id="IPR009057">
    <property type="entry name" value="Homeodomain-like_sf"/>
</dbReference>
<gene>
    <name evidence="6" type="ORF">MMAD_43490</name>
</gene>
<feature type="DNA-binding region" description="H-T-H motif" evidence="4">
    <location>
        <begin position="50"/>
        <end position="69"/>
    </location>
</feature>
<dbReference type="PANTHER" id="PTHR47506:SF1">
    <property type="entry name" value="HTH-TYPE TRANSCRIPTIONAL REGULATOR YJDC"/>
    <property type="match status" value="1"/>
</dbReference>
<accession>A0A7I7XLF7</accession>